<feature type="domain" description="PPM-type phosphatase" evidence="1">
    <location>
        <begin position="25"/>
        <end position="254"/>
    </location>
</feature>
<name>A0A7Y5ANI6_9GAMM</name>
<dbReference type="RefSeq" id="WP_173499874.1">
    <property type="nucleotide sequence ID" value="NZ_JABSOD010000003.1"/>
</dbReference>
<comment type="caution">
    <text evidence="2">The sequence shown here is derived from an EMBL/GenBank/DDBJ whole genome shotgun (WGS) entry which is preliminary data.</text>
</comment>
<dbReference type="AlphaFoldDB" id="A0A7Y5ANI6"/>
<dbReference type="InterPro" id="IPR036457">
    <property type="entry name" value="PPM-type-like_dom_sf"/>
</dbReference>
<evidence type="ECO:0000259" key="1">
    <source>
        <dbReference type="PROSITE" id="PS51746"/>
    </source>
</evidence>
<dbReference type="SMART" id="SM00331">
    <property type="entry name" value="PP2C_SIG"/>
    <property type="match status" value="1"/>
</dbReference>
<sequence length="261" mass="28191">MPYQLAILQLSGFNVTGGKWSQQDALGYAADGGVPTLLQQDDVINLLDLQSPDLLLLVADGVSASPAAASASYTVIKYLLQHWPGTGFSSRQLRLAQQYLADTLGRKRQSFGAATTVAALQLSAERFVAINAGDSRIWRLRNLQLQQLSEDHDWQNDSAELRQQTGLAQCYRALTSYLAADSEAADFTVSVTDGALQTGDQFVLTTDGVHDLVTAEELAELFAVADFATALQQLQSLLLLRGAPDNASLLWLFPIPDCGDC</sequence>
<protein>
    <submittedName>
        <fullName evidence="2">Protein phosphatase 2C domain-containing protein</fullName>
    </submittedName>
</protein>
<proteinExistence type="predicted"/>
<dbReference type="Pfam" id="PF13672">
    <property type="entry name" value="PP2C_2"/>
    <property type="match status" value="1"/>
</dbReference>
<accession>A0A7Y5ANI6</accession>
<dbReference type="InterPro" id="IPR001932">
    <property type="entry name" value="PPM-type_phosphatase-like_dom"/>
</dbReference>
<dbReference type="SUPFAM" id="SSF81606">
    <property type="entry name" value="PP2C-like"/>
    <property type="match status" value="1"/>
</dbReference>
<gene>
    <name evidence="2" type="ORF">HRH59_03435</name>
</gene>
<keyword evidence="3" id="KW-1185">Reference proteome</keyword>
<evidence type="ECO:0000313" key="2">
    <source>
        <dbReference type="EMBL" id="NRQ41621.1"/>
    </source>
</evidence>
<dbReference type="Proteomes" id="UP000523161">
    <property type="component" value="Unassembled WGS sequence"/>
</dbReference>
<organism evidence="2 3">
    <name type="scientific">Rheinheimera lutimaris</name>
    <dbReference type="NCBI Taxonomy" id="2740584"/>
    <lineage>
        <taxon>Bacteria</taxon>
        <taxon>Pseudomonadati</taxon>
        <taxon>Pseudomonadota</taxon>
        <taxon>Gammaproteobacteria</taxon>
        <taxon>Chromatiales</taxon>
        <taxon>Chromatiaceae</taxon>
        <taxon>Rheinheimera</taxon>
    </lineage>
</organism>
<evidence type="ECO:0000313" key="3">
    <source>
        <dbReference type="Proteomes" id="UP000523161"/>
    </source>
</evidence>
<reference evidence="2 3" key="1">
    <citation type="submission" date="2020-06" db="EMBL/GenBank/DDBJ databases">
        <title>Rheinheimera sp. nov., a marine bacterium isolated from coastal.</title>
        <authorList>
            <person name="Yu Q."/>
            <person name="Qi Y."/>
            <person name="Pu J."/>
        </authorList>
    </citation>
    <scope>NUCLEOTIDE SEQUENCE [LARGE SCALE GENOMIC DNA]</scope>
    <source>
        <strain evidence="2 3">YQF-2</strain>
    </source>
</reference>
<dbReference type="Gene3D" id="3.60.40.10">
    <property type="entry name" value="PPM-type phosphatase domain"/>
    <property type="match status" value="1"/>
</dbReference>
<dbReference type="PROSITE" id="PS51746">
    <property type="entry name" value="PPM_2"/>
    <property type="match status" value="1"/>
</dbReference>
<dbReference type="EMBL" id="JABSOD010000003">
    <property type="protein sequence ID" value="NRQ41621.1"/>
    <property type="molecule type" value="Genomic_DNA"/>
</dbReference>
<dbReference type="SMART" id="SM00332">
    <property type="entry name" value="PP2Cc"/>
    <property type="match status" value="1"/>
</dbReference>